<sequence length="168" mass="18458">METVLLSLYHYHLSSASIQIKIHQPQSTQQNHTGAIKPNQTITAFSITAVATLFLSLSRHQAITTVNPSSIINNQSITTTMLKPTIPITIKPQLTSTTQASSSRFRHFSLLCQSSDHRCKFTPTATRARLLPPASPSNKNSESVLSPYSGPCVSRYCLCLNIVDTSSW</sequence>
<comment type="caution">
    <text evidence="1">The sequence shown here is derived from an EMBL/GenBank/DDBJ whole genome shotgun (WGS) entry which is preliminary data.</text>
</comment>
<accession>A0AAW1WJT6</accession>
<gene>
    <name evidence="1" type="ORF">M0R45_033293</name>
</gene>
<evidence type="ECO:0000313" key="2">
    <source>
        <dbReference type="Proteomes" id="UP001457282"/>
    </source>
</evidence>
<name>A0AAW1WJT6_RUBAR</name>
<proteinExistence type="predicted"/>
<keyword evidence="2" id="KW-1185">Reference proteome</keyword>
<dbReference type="Proteomes" id="UP001457282">
    <property type="component" value="Unassembled WGS sequence"/>
</dbReference>
<dbReference type="AlphaFoldDB" id="A0AAW1WJT6"/>
<dbReference type="EMBL" id="JBEDUW010000006">
    <property type="protein sequence ID" value="KAK9924952.1"/>
    <property type="molecule type" value="Genomic_DNA"/>
</dbReference>
<organism evidence="1 2">
    <name type="scientific">Rubus argutus</name>
    <name type="common">Southern blackberry</name>
    <dbReference type="NCBI Taxonomy" id="59490"/>
    <lineage>
        <taxon>Eukaryota</taxon>
        <taxon>Viridiplantae</taxon>
        <taxon>Streptophyta</taxon>
        <taxon>Embryophyta</taxon>
        <taxon>Tracheophyta</taxon>
        <taxon>Spermatophyta</taxon>
        <taxon>Magnoliopsida</taxon>
        <taxon>eudicotyledons</taxon>
        <taxon>Gunneridae</taxon>
        <taxon>Pentapetalae</taxon>
        <taxon>rosids</taxon>
        <taxon>fabids</taxon>
        <taxon>Rosales</taxon>
        <taxon>Rosaceae</taxon>
        <taxon>Rosoideae</taxon>
        <taxon>Rosoideae incertae sedis</taxon>
        <taxon>Rubus</taxon>
    </lineage>
</organism>
<evidence type="ECO:0000313" key="1">
    <source>
        <dbReference type="EMBL" id="KAK9924952.1"/>
    </source>
</evidence>
<reference evidence="1 2" key="1">
    <citation type="journal article" date="2023" name="G3 (Bethesda)">
        <title>A chromosome-length genome assembly and annotation of blackberry (Rubus argutus, cv. 'Hillquist').</title>
        <authorList>
            <person name="Bruna T."/>
            <person name="Aryal R."/>
            <person name="Dudchenko O."/>
            <person name="Sargent D.J."/>
            <person name="Mead D."/>
            <person name="Buti M."/>
            <person name="Cavallini A."/>
            <person name="Hytonen T."/>
            <person name="Andres J."/>
            <person name="Pham M."/>
            <person name="Weisz D."/>
            <person name="Mascagni F."/>
            <person name="Usai G."/>
            <person name="Natali L."/>
            <person name="Bassil N."/>
            <person name="Fernandez G.E."/>
            <person name="Lomsadze A."/>
            <person name="Armour M."/>
            <person name="Olukolu B."/>
            <person name="Poorten T."/>
            <person name="Britton C."/>
            <person name="Davik J."/>
            <person name="Ashrafi H."/>
            <person name="Aiden E.L."/>
            <person name="Borodovsky M."/>
            <person name="Worthington M."/>
        </authorList>
    </citation>
    <scope>NUCLEOTIDE SEQUENCE [LARGE SCALE GENOMIC DNA]</scope>
    <source>
        <strain evidence="1">PI 553951</strain>
    </source>
</reference>
<protein>
    <submittedName>
        <fullName evidence="1">Uncharacterized protein</fullName>
    </submittedName>
</protein>